<dbReference type="EC" id="2.3.-.-" evidence="2"/>
<protein>
    <submittedName>
        <fullName evidence="2">Acyltransferase</fullName>
        <ecNumber evidence="2">2.3.-.-</ecNumber>
    </submittedName>
</protein>
<organism evidence="2 3">
    <name type="scientific">Jatrophihabitans lederbergiae</name>
    <dbReference type="NCBI Taxonomy" id="3075547"/>
    <lineage>
        <taxon>Bacteria</taxon>
        <taxon>Bacillati</taxon>
        <taxon>Actinomycetota</taxon>
        <taxon>Actinomycetes</taxon>
        <taxon>Jatrophihabitantales</taxon>
        <taxon>Jatrophihabitantaceae</taxon>
        <taxon>Jatrophihabitans</taxon>
    </lineage>
</organism>
<evidence type="ECO:0000313" key="2">
    <source>
        <dbReference type="EMBL" id="MDT0263319.1"/>
    </source>
</evidence>
<dbReference type="PANTHER" id="PTHR23028">
    <property type="entry name" value="ACETYLTRANSFERASE"/>
    <property type="match status" value="1"/>
</dbReference>
<gene>
    <name evidence="2" type="ORF">RM423_18195</name>
</gene>
<keyword evidence="3" id="KW-1185">Reference proteome</keyword>
<feature type="transmembrane region" description="Helical" evidence="1">
    <location>
        <begin position="68"/>
        <end position="88"/>
    </location>
</feature>
<dbReference type="EMBL" id="JAVREH010000035">
    <property type="protein sequence ID" value="MDT0263319.1"/>
    <property type="molecule type" value="Genomic_DNA"/>
</dbReference>
<sequence length="258" mass="28147">MSTDALTTALFVANYRFAGVGTDYLTTTAPSPLQHYWSLGIEEQFYLFWPAILIATVLRGRRLHRRRAVLVAVLIALALASCAIGVRLTDGNPPWGYFSLASRGWELAVGGLMSLAAPAVVRWPRGVAAAILVAGGHRPSTGGLIGPGPLLRTRVLRYAGSISYSWYLWHWPVLTLTRAVLGRPLPVPAALALCALSAVLAAFTLRLLENPVRRSARLRARPALAVLRSWSAAWPCRPWPRTGSRRCRDEAPPWPCAP</sequence>
<accession>A0ABU2JF56</accession>
<proteinExistence type="predicted"/>
<dbReference type="GO" id="GO:0016746">
    <property type="term" value="F:acyltransferase activity"/>
    <property type="evidence" value="ECO:0007669"/>
    <property type="project" value="UniProtKB-KW"/>
</dbReference>
<dbReference type="PANTHER" id="PTHR23028:SF53">
    <property type="entry name" value="ACYL_TRANSF_3 DOMAIN-CONTAINING PROTEIN"/>
    <property type="match status" value="1"/>
</dbReference>
<keyword evidence="1" id="KW-1133">Transmembrane helix</keyword>
<keyword evidence="2" id="KW-0012">Acyltransferase</keyword>
<name>A0ABU2JF56_9ACTN</name>
<feature type="transmembrane region" description="Helical" evidence="1">
    <location>
        <begin position="185"/>
        <end position="208"/>
    </location>
</feature>
<keyword evidence="1" id="KW-0812">Transmembrane</keyword>
<evidence type="ECO:0000313" key="3">
    <source>
        <dbReference type="Proteomes" id="UP001183176"/>
    </source>
</evidence>
<evidence type="ECO:0000256" key="1">
    <source>
        <dbReference type="SAM" id="Phobius"/>
    </source>
</evidence>
<reference evidence="3" key="1">
    <citation type="submission" date="2023-07" db="EMBL/GenBank/DDBJ databases">
        <title>30 novel species of actinomycetes from the DSMZ collection.</title>
        <authorList>
            <person name="Nouioui I."/>
        </authorList>
    </citation>
    <scope>NUCLEOTIDE SEQUENCE [LARGE SCALE GENOMIC DNA]</scope>
    <source>
        <strain evidence="3">DSM 44399</strain>
    </source>
</reference>
<dbReference type="InterPro" id="IPR050879">
    <property type="entry name" value="Acyltransferase_3"/>
</dbReference>
<dbReference type="Proteomes" id="UP001183176">
    <property type="component" value="Unassembled WGS sequence"/>
</dbReference>
<keyword evidence="1" id="KW-0472">Membrane</keyword>
<keyword evidence="2" id="KW-0808">Transferase</keyword>
<comment type="caution">
    <text evidence="2">The sequence shown here is derived from an EMBL/GenBank/DDBJ whole genome shotgun (WGS) entry which is preliminary data.</text>
</comment>